<dbReference type="EMBL" id="JADGKB010000026">
    <property type="protein sequence ID" value="KAJ3258566.1"/>
    <property type="molecule type" value="Genomic_DNA"/>
</dbReference>
<evidence type="ECO:0000313" key="2">
    <source>
        <dbReference type="Proteomes" id="UP001210925"/>
    </source>
</evidence>
<keyword evidence="2" id="KW-1185">Reference proteome</keyword>
<proteinExistence type="predicted"/>
<evidence type="ECO:0000313" key="1">
    <source>
        <dbReference type="EMBL" id="KAJ3258566.1"/>
    </source>
</evidence>
<dbReference type="Proteomes" id="UP001210925">
    <property type="component" value="Unassembled WGS sequence"/>
</dbReference>
<sequence length="84" mass="9284">ALTLYNYTVISKCSRKVNEGSLSDICTNHSEMISNIEKGLLFKNHVIFGLVEKILEGCKSCIVDPEVFRMLRDGLTFVGGDTGN</sequence>
<feature type="non-terminal residue" evidence="1">
    <location>
        <position position="1"/>
    </location>
</feature>
<comment type="caution">
    <text evidence="1">The sequence shown here is derived from an EMBL/GenBank/DDBJ whole genome shotgun (WGS) entry which is preliminary data.</text>
</comment>
<organism evidence="1 2">
    <name type="scientific">Boothiomyces macroporosus</name>
    <dbReference type="NCBI Taxonomy" id="261099"/>
    <lineage>
        <taxon>Eukaryota</taxon>
        <taxon>Fungi</taxon>
        <taxon>Fungi incertae sedis</taxon>
        <taxon>Chytridiomycota</taxon>
        <taxon>Chytridiomycota incertae sedis</taxon>
        <taxon>Chytridiomycetes</taxon>
        <taxon>Rhizophydiales</taxon>
        <taxon>Terramycetaceae</taxon>
        <taxon>Boothiomyces</taxon>
    </lineage>
</organism>
<accession>A0AAD5UMA3</accession>
<protein>
    <submittedName>
        <fullName evidence="1">Uncharacterized protein</fullName>
    </submittedName>
</protein>
<dbReference type="AlphaFoldDB" id="A0AAD5UMA3"/>
<reference evidence="1" key="1">
    <citation type="submission" date="2020-05" db="EMBL/GenBank/DDBJ databases">
        <title>Phylogenomic resolution of chytrid fungi.</title>
        <authorList>
            <person name="Stajich J.E."/>
            <person name="Amses K."/>
            <person name="Simmons R."/>
            <person name="Seto K."/>
            <person name="Myers J."/>
            <person name="Bonds A."/>
            <person name="Quandt C.A."/>
            <person name="Barry K."/>
            <person name="Liu P."/>
            <person name="Grigoriev I."/>
            <person name="Longcore J.E."/>
            <person name="James T.Y."/>
        </authorList>
    </citation>
    <scope>NUCLEOTIDE SEQUENCE</scope>
    <source>
        <strain evidence="1">PLAUS21</strain>
    </source>
</reference>
<gene>
    <name evidence="1" type="ORF">HK103_003526</name>
</gene>
<name>A0AAD5UMA3_9FUNG</name>